<proteinExistence type="predicted"/>
<dbReference type="Pfam" id="PF00392">
    <property type="entry name" value="GntR"/>
    <property type="match status" value="1"/>
</dbReference>
<keyword evidence="6" id="KW-1185">Reference proteome</keyword>
<dbReference type="GO" id="GO:0003677">
    <property type="term" value="F:DNA binding"/>
    <property type="evidence" value="ECO:0007669"/>
    <property type="project" value="UniProtKB-KW"/>
</dbReference>
<dbReference type="Gene3D" id="1.10.10.10">
    <property type="entry name" value="Winged helix-like DNA-binding domain superfamily/Winged helix DNA-binding domain"/>
    <property type="match status" value="1"/>
</dbReference>
<keyword evidence="1" id="KW-0805">Transcription regulation</keyword>
<dbReference type="EMBL" id="WNXQ01000004">
    <property type="protein sequence ID" value="MWB78149.1"/>
    <property type="molecule type" value="Genomic_DNA"/>
</dbReference>
<feature type="domain" description="HTH gntR-type" evidence="4">
    <location>
        <begin position="71"/>
        <end position="140"/>
    </location>
</feature>
<evidence type="ECO:0000256" key="3">
    <source>
        <dbReference type="ARBA" id="ARBA00023163"/>
    </source>
</evidence>
<dbReference type="PANTHER" id="PTHR44846:SF17">
    <property type="entry name" value="GNTR-FAMILY TRANSCRIPTIONAL REGULATOR"/>
    <property type="match status" value="1"/>
</dbReference>
<dbReference type="PANTHER" id="PTHR44846">
    <property type="entry name" value="MANNOSYL-D-GLYCERATE TRANSPORT/METABOLISM SYSTEM REPRESSOR MNGR-RELATED"/>
    <property type="match status" value="1"/>
</dbReference>
<keyword evidence="2" id="KW-0238">DNA-binding</keyword>
<evidence type="ECO:0000256" key="1">
    <source>
        <dbReference type="ARBA" id="ARBA00023015"/>
    </source>
</evidence>
<keyword evidence="3" id="KW-0804">Transcription</keyword>
<dbReference type="SUPFAM" id="SSF64288">
    <property type="entry name" value="Chorismate lyase-like"/>
    <property type="match status" value="1"/>
</dbReference>
<name>A0A844WFD0_9RHOB</name>
<evidence type="ECO:0000313" key="5">
    <source>
        <dbReference type="EMBL" id="MWB78149.1"/>
    </source>
</evidence>
<protein>
    <submittedName>
        <fullName evidence="5">GntR family transcriptional regulator</fullName>
    </submittedName>
</protein>
<dbReference type="PROSITE" id="PS50949">
    <property type="entry name" value="HTH_GNTR"/>
    <property type="match status" value="1"/>
</dbReference>
<dbReference type="Pfam" id="PF07702">
    <property type="entry name" value="UTRA"/>
    <property type="match status" value="1"/>
</dbReference>
<dbReference type="Gene3D" id="3.40.1410.10">
    <property type="entry name" value="Chorismate lyase-like"/>
    <property type="match status" value="1"/>
</dbReference>
<dbReference type="InterPro" id="IPR028978">
    <property type="entry name" value="Chorismate_lyase_/UTRA_dom_sf"/>
</dbReference>
<evidence type="ECO:0000313" key="6">
    <source>
        <dbReference type="Proteomes" id="UP000443843"/>
    </source>
</evidence>
<dbReference type="SMART" id="SM00345">
    <property type="entry name" value="HTH_GNTR"/>
    <property type="match status" value="1"/>
</dbReference>
<dbReference type="PRINTS" id="PR00035">
    <property type="entry name" value="HTHGNTR"/>
</dbReference>
<dbReference type="InterPro" id="IPR000524">
    <property type="entry name" value="Tscrpt_reg_HTH_GntR"/>
</dbReference>
<dbReference type="GO" id="GO:0003700">
    <property type="term" value="F:DNA-binding transcription factor activity"/>
    <property type="evidence" value="ECO:0007669"/>
    <property type="project" value="InterPro"/>
</dbReference>
<evidence type="ECO:0000256" key="2">
    <source>
        <dbReference type="ARBA" id="ARBA00023125"/>
    </source>
</evidence>
<dbReference type="SUPFAM" id="SSF46785">
    <property type="entry name" value="Winged helix' DNA-binding domain"/>
    <property type="match status" value="1"/>
</dbReference>
<dbReference type="InterPro" id="IPR036390">
    <property type="entry name" value="WH_DNA-bd_sf"/>
</dbReference>
<dbReference type="Proteomes" id="UP000443843">
    <property type="component" value="Unassembled WGS sequence"/>
</dbReference>
<gene>
    <name evidence="5" type="ORF">GLS40_08950</name>
</gene>
<dbReference type="GO" id="GO:0045892">
    <property type="term" value="P:negative regulation of DNA-templated transcription"/>
    <property type="evidence" value="ECO:0007669"/>
    <property type="project" value="TreeGrafter"/>
</dbReference>
<dbReference type="InterPro" id="IPR050679">
    <property type="entry name" value="Bact_HTH_transcr_reg"/>
</dbReference>
<dbReference type="InterPro" id="IPR011663">
    <property type="entry name" value="UTRA"/>
</dbReference>
<reference evidence="5 6" key="1">
    <citation type="submission" date="2019-11" db="EMBL/GenBank/DDBJ databases">
        <title>Pseudooceanicola pacifica sp. nov., isolated from deep-sea sediment of the Pacific Ocean.</title>
        <authorList>
            <person name="Lyu L."/>
        </authorList>
    </citation>
    <scope>NUCLEOTIDE SEQUENCE [LARGE SCALE GENOMIC DNA]</scope>
    <source>
        <strain evidence="5 6">216_PA32_1</strain>
    </source>
</reference>
<accession>A0A844WFD0</accession>
<organism evidence="5 6">
    <name type="scientific">Pseudooceanicola pacificus</name>
    <dbReference type="NCBI Taxonomy" id="2676438"/>
    <lineage>
        <taxon>Bacteria</taxon>
        <taxon>Pseudomonadati</taxon>
        <taxon>Pseudomonadota</taxon>
        <taxon>Alphaproteobacteria</taxon>
        <taxon>Rhodobacterales</taxon>
        <taxon>Paracoccaceae</taxon>
        <taxon>Pseudooceanicola</taxon>
    </lineage>
</organism>
<dbReference type="InterPro" id="IPR036388">
    <property type="entry name" value="WH-like_DNA-bd_sf"/>
</dbReference>
<dbReference type="CDD" id="cd07377">
    <property type="entry name" value="WHTH_GntR"/>
    <property type="match status" value="1"/>
</dbReference>
<dbReference type="SMART" id="SM00866">
    <property type="entry name" value="UTRA"/>
    <property type="match status" value="1"/>
</dbReference>
<sequence>MSTISNLRTSGGFAGCPASAFHCEKEPDGTAVHQTLFCDTVCDKYHSRTYQKSTGHVTNQTQSSLLKAGPVTLYAQLAEILRRKIVAGVWAYGDPIPTLEELAEEYEVARVTARQAIQMLSAEGLLSSHRGRRTTVIYDAKTQPIFMSVGSVERDTPDFRLKVFSSEPGMPAREDLFFGRLSDAYWLISKADMDAGSTYSVSKNFIARKLFDRFPEGAFERIKVARLVSEYGRDMVSVWKEKVTVGMSDEDESRLLGCAQLTPVARITRICADVEGTVLYVGKLTYLGSRYETQRDITHLMK</sequence>
<dbReference type="AlphaFoldDB" id="A0A844WFD0"/>
<comment type="caution">
    <text evidence="5">The sequence shown here is derived from an EMBL/GenBank/DDBJ whole genome shotgun (WGS) entry which is preliminary data.</text>
</comment>
<evidence type="ECO:0000259" key="4">
    <source>
        <dbReference type="PROSITE" id="PS50949"/>
    </source>
</evidence>